<dbReference type="SUPFAM" id="SSF54736">
    <property type="entry name" value="ClpS-like"/>
    <property type="match status" value="1"/>
</dbReference>
<evidence type="ECO:0000256" key="5">
    <source>
        <dbReference type="ARBA" id="ARBA00022771"/>
    </source>
</evidence>
<dbReference type="InterPro" id="IPR055194">
    <property type="entry name" value="UBR1-like_WH"/>
</dbReference>
<evidence type="ECO:0000256" key="9">
    <source>
        <dbReference type="PROSITE-ProRule" id="PRU00508"/>
    </source>
</evidence>
<keyword evidence="5 10" id="KW-0863">Zinc-finger</keyword>
<feature type="zinc finger region" description="UBR-type" evidence="9">
    <location>
        <begin position="183"/>
        <end position="254"/>
    </location>
</feature>
<comment type="caution">
    <text evidence="13">The sequence shown here is derived from an EMBL/GenBank/DDBJ whole genome shotgun (WGS) entry which is preliminary data.</text>
</comment>
<dbReference type="Proteomes" id="UP000502823">
    <property type="component" value="Unassembled WGS sequence"/>
</dbReference>
<dbReference type="InterPro" id="IPR042065">
    <property type="entry name" value="E3_ELL-like"/>
</dbReference>
<accession>A0A6L2Q287</accession>
<evidence type="ECO:0000313" key="13">
    <source>
        <dbReference type="EMBL" id="GFG36918.1"/>
    </source>
</evidence>
<comment type="function">
    <text evidence="10">Ubiquitin ligase protein which is a component of the N-end rule pathway. Recognizes and binds to proteins bearing specific N-terminal residues that are destabilizing according to the N-end rule, leading to their ubiquitination and subsequent degradation.</text>
</comment>
<dbReference type="InterPro" id="IPR039164">
    <property type="entry name" value="UBR1-like"/>
</dbReference>
<dbReference type="GO" id="GO:0061630">
    <property type="term" value="F:ubiquitin protein ligase activity"/>
    <property type="evidence" value="ECO:0007669"/>
    <property type="project" value="UniProtKB-UniRule"/>
</dbReference>
<evidence type="ECO:0000256" key="1">
    <source>
        <dbReference type="ARBA" id="ARBA00000900"/>
    </source>
</evidence>
<dbReference type="PANTHER" id="PTHR21497:SF24">
    <property type="entry name" value="E3 UBIQUITIN-PROTEIN LIGASE UBR1"/>
    <property type="match status" value="1"/>
</dbReference>
<dbReference type="GO" id="GO:0008270">
    <property type="term" value="F:zinc ion binding"/>
    <property type="evidence" value="ECO:0007669"/>
    <property type="project" value="UniProtKB-UniRule"/>
</dbReference>
<name>A0A6L2Q287_COPFO</name>
<dbReference type="Pfam" id="PF02207">
    <property type="entry name" value="zf-UBR"/>
    <property type="match status" value="1"/>
</dbReference>
<reference evidence="14" key="1">
    <citation type="submission" date="2020-01" db="EMBL/GenBank/DDBJ databases">
        <title>Draft genome sequence of the Termite Coptotermes fromosanus.</title>
        <authorList>
            <person name="Itakura S."/>
            <person name="Yosikawa Y."/>
            <person name="Umezawa K."/>
        </authorList>
    </citation>
    <scope>NUCLEOTIDE SEQUENCE [LARGE SCALE GENOMIC DNA]</scope>
</reference>
<dbReference type="Gene3D" id="1.10.10.2670">
    <property type="entry name" value="E3 ubiquitin-protein ligase"/>
    <property type="match status" value="1"/>
</dbReference>
<evidence type="ECO:0000256" key="3">
    <source>
        <dbReference type="ARBA" id="ARBA00022679"/>
    </source>
</evidence>
<comment type="catalytic activity">
    <reaction evidence="1 10">
        <text>S-ubiquitinyl-[E2 ubiquitin-conjugating enzyme]-L-cysteine + [acceptor protein]-L-lysine = [E2 ubiquitin-conjugating enzyme]-L-cysteine + N(6)-ubiquitinyl-[acceptor protein]-L-lysine.</text>
        <dbReference type="EC" id="2.3.2.27"/>
    </reaction>
</comment>
<evidence type="ECO:0000256" key="8">
    <source>
        <dbReference type="ARBA" id="ARBA00046341"/>
    </source>
</evidence>
<dbReference type="Pfam" id="PF02617">
    <property type="entry name" value="ClpS"/>
    <property type="match status" value="1"/>
</dbReference>
<feature type="domain" description="UBR-type" evidence="12">
    <location>
        <begin position="183"/>
        <end position="254"/>
    </location>
</feature>
<keyword evidence="4 10" id="KW-0479">Metal-binding</keyword>
<dbReference type="GO" id="GO:0016567">
    <property type="term" value="P:protein ubiquitination"/>
    <property type="evidence" value="ECO:0007669"/>
    <property type="project" value="UniProtKB-UniRule"/>
</dbReference>
<dbReference type="SMART" id="SM00396">
    <property type="entry name" value="ZnF_UBR1"/>
    <property type="match status" value="1"/>
</dbReference>
<sequence length="1887" mass="212790">MSMLIGCTCVTSHSTVLPSVPRSQRITRLSSAPGGQHENQVSVTSLARSVHVENDYMQRLPPCNCVDVDGSVMGDSVESDSSFCDLEMEQPALPVFPDSSKQCVEVWNHKLNSGVLSCTHFKEHWRIWVPKIYSPEPNRSCLDWSFDESKAQEVLFDTLEQFIFNGDPQEVITKLSQLDSPPSVCGRVFKMGEPTYSCRECGMDSTCVLCVDCFKQSAHRHHKYKMGTSSGGGCCDCGDTEAWRSEPFCDIHLTGSETRPDSAGHCLPGDLAERARATFTAVLKYAFQLLTLDHSPGLPSDLRMREADDDPLGFLDTPDTYCTVITTLARVIKCSQRDAIEFVTSVDREGRAVVKCSTFQHCNELKTDIERFTARHGNRPLKVLVVHAHVVAHQFYAMKLLDWLQKILGYAEGFRVVFSEVALQTKAPDQSIVEKILLCDSHLWKSARTHWHRLIISGILMEYDSKKAFAKVFTKNYGPVIKDFMRDDHEHSFSIASMSVQVFTVPTLAHHLIANDDVLFILLNTFISECTRKCNKAGKLEFERNVPTGTFKRAQYILYDLRYLLSAKPERWTDGLRKGFLQGISLLLNLMTFMQEMDLVTRQVGQHMEYEPEWESAFNLHIKLAPVLTLALEWCGTDRLVLIKAYRATLKKLYDNPCFDYTQPGEVRELADHSATCIQYDVGSQPVSIHLPLSRFLAGLHLHLEKYGLNFDSHELQISPRPTPEQLIEPVLRTQVMISQVHAGMWRRNGYSLLNQLYFYHNVKCRSEMMDRDVVLLQVAASLIESNEFLIHLLNKFNLMNWAHPQFELNTLKNPEEDSMRQTVSLVEEFLGLLVVLVGERYTPGVGKVTSDDRIKKELIQQLCIKPMPHSELNKTLPEDVNHETGMERVIDQVAEFKKPGQTSGKGVYELKSDLYSEYNVFFYHYTKEELSKSEETQRKRRKVAGEAECCPPPPLPPLTDPFMMMANVLQCDVMLHIMQVVLERSVNLRARSFSEAQLHKVLHLIGYALQEEEKQYCQFLRFTERAEKWGLEHLIEELCSSARVEAHRDLLAWTLAKYKQVAAPRRQGVSSSAVLPAPVQEISQSEDTAKEEKEWRAKMAAQKRAKIMAQMTAMQKNFMKENAKLFETTVSEVGKVGELRDSTMDLSESAERTAVVLGPNQTCKLTLERKYTCILCQEDQTVSSDGPALVLAAFVQQSTVLCQHRKIESLDMEEGGRGLDLPDPLFLPATLGPAPHTSTCGHVMHSHCWQKYFDNILAKENRRPYRVRQPASFDVEKSEFLCPLCECLNNTVLPLVPPLGTLQPPQSSQLAEKNITFEIWLQGLQIALKYKKKLTSSTRNMEVRRFKPRAPVRKAQENGSEQNHSDFQVADADGDTQPLQHLLYTCPIDQVSIELGDLGANFAALFPTSLSVGDEPQLSHSLSEMVLLYAQTTYTKGLGVHPHPGDSRVPLMAWKSCAYTIHSLECLLRDMGKPLLGDLSCRQQDCLQSLVRIVGVLGATWKRPEIISSHALRLLSMILDNSSDSPCIFDWDCFGVLVPLTFSLPSLFLTEQPTPIPSGSIQDLHILRLILLSHIVKILLITDFNDGEVKMDVEEEEDGGELAAESGILKLLSVVRKVTAVTVDENAAQLDAQSVWRRVKEACIPFLRCCALFYHFLVGVPAPYVLMEVGGDTFENLCAYLGLPNSCHDLISSSVVFDLSLNWVQHEKVHQYLSGASNLSPVAVPLPVNQLVALPVDYSELINTVSLFTCPNREREDSRNPTMCLVCGQMLCSQSYCCQTELNKNLVGACTYHAHECGAGVGIFLRVRECEILLLASPNRGCFMSPPYLDEYGETDQGLRRGNPLWLCPERYKKLQLLWLGHGIHEEIARALESSTSVVSTQWQHL</sequence>
<dbReference type="InterPro" id="IPR003126">
    <property type="entry name" value="Znf_UBR"/>
</dbReference>
<dbReference type="FunCoup" id="A0A6L2Q287">
    <property type="interactions" value="1188"/>
</dbReference>
<comment type="similarity">
    <text evidence="8 10">Belongs to the E3 ubiquitin-protein ligase UBR1-like family.</text>
</comment>
<dbReference type="SUPFAM" id="SSF46785">
    <property type="entry name" value="Winged helix' DNA-binding domain"/>
    <property type="match status" value="1"/>
</dbReference>
<evidence type="ECO:0000256" key="2">
    <source>
        <dbReference type="ARBA" id="ARBA00004906"/>
    </source>
</evidence>
<dbReference type="Gene3D" id="3.30.1390.10">
    <property type="match status" value="1"/>
</dbReference>
<dbReference type="InParanoid" id="A0A6L2Q287"/>
<keyword evidence="14" id="KW-1185">Reference proteome</keyword>
<dbReference type="Pfam" id="PF22960">
    <property type="entry name" value="WHD_UBR1"/>
    <property type="match status" value="1"/>
</dbReference>
<feature type="compositionally biased region" description="Polar residues" evidence="11">
    <location>
        <begin position="1358"/>
        <end position="1367"/>
    </location>
</feature>
<dbReference type="GO" id="GO:0005737">
    <property type="term" value="C:cytoplasm"/>
    <property type="evidence" value="ECO:0007669"/>
    <property type="project" value="TreeGrafter"/>
</dbReference>
<comment type="pathway">
    <text evidence="2 10">Protein modification; protein ubiquitination.</text>
</comment>
<dbReference type="GO" id="GO:0071596">
    <property type="term" value="P:ubiquitin-dependent protein catabolic process via the N-end rule pathway"/>
    <property type="evidence" value="ECO:0007669"/>
    <property type="project" value="UniProtKB-UniRule"/>
</dbReference>
<dbReference type="EMBL" id="BLKM01000661">
    <property type="protein sequence ID" value="GFG36918.1"/>
    <property type="molecule type" value="Genomic_DNA"/>
</dbReference>
<proteinExistence type="inferred from homology"/>
<evidence type="ECO:0000256" key="11">
    <source>
        <dbReference type="SAM" id="MobiDB-lite"/>
    </source>
</evidence>
<dbReference type="InterPro" id="IPR003769">
    <property type="entry name" value="ClpS_core"/>
</dbReference>
<dbReference type="Gene3D" id="2.10.110.30">
    <property type="match status" value="1"/>
</dbReference>
<gene>
    <name evidence="13" type="ORF">Cfor_12465</name>
</gene>
<keyword evidence="3 10" id="KW-0808">Transferase</keyword>
<dbReference type="PROSITE" id="PS51157">
    <property type="entry name" value="ZF_UBR"/>
    <property type="match status" value="1"/>
</dbReference>
<evidence type="ECO:0000256" key="4">
    <source>
        <dbReference type="ARBA" id="ARBA00022723"/>
    </source>
</evidence>
<dbReference type="PANTHER" id="PTHR21497">
    <property type="entry name" value="UBIQUITIN LIGASE E3 ALPHA-RELATED"/>
    <property type="match status" value="1"/>
</dbReference>
<feature type="region of interest" description="Disordered" evidence="11">
    <location>
        <begin position="1352"/>
        <end position="1372"/>
    </location>
</feature>
<dbReference type="GO" id="GO:0000151">
    <property type="term" value="C:ubiquitin ligase complex"/>
    <property type="evidence" value="ECO:0007669"/>
    <property type="project" value="TreeGrafter"/>
</dbReference>
<evidence type="ECO:0000256" key="10">
    <source>
        <dbReference type="RuleBase" id="RU366018"/>
    </source>
</evidence>
<evidence type="ECO:0000256" key="6">
    <source>
        <dbReference type="ARBA" id="ARBA00022786"/>
    </source>
</evidence>
<dbReference type="EC" id="2.3.2.27" evidence="10"/>
<protein>
    <recommendedName>
        <fullName evidence="10">E3 ubiquitin-protein ligase</fullName>
        <ecNumber evidence="10">2.3.2.27</ecNumber>
    </recommendedName>
</protein>
<dbReference type="FunFam" id="2.10.110.30:FF:000001">
    <property type="entry name" value="E3 ubiquitin-protein ligase UBR2 isoform 1"/>
    <property type="match status" value="1"/>
</dbReference>
<dbReference type="CDD" id="cd19672">
    <property type="entry name" value="UBR-box_UBR1_like"/>
    <property type="match status" value="1"/>
</dbReference>
<dbReference type="UniPathway" id="UPA00143"/>
<dbReference type="Pfam" id="PF18995">
    <property type="entry name" value="PRT6_C"/>
    <property type="match status" value="1"/>
</dbReference>
<keyword evidence="6 10" id="KW-0833">Ubl conjugation pathway</keyword>
<evidence type="ECO:0000256" key="7">
    <source>
        <dbReference type="ARBA" id="ARBA00022833"/>
    </source>
</evidence>
<keyword evidence="7 10" id="KW-0862">Zinc</keyword>
<dbReference type="InterPro" id="IPR036390">
    <property type="entry name" value="WH_DNA-bd_sf"/>
</dbReference>
<dbReference type="InterPro" id="IPR014719">
    <property type="entry name" value="Ribosomal_bL12_C/ClpS-like"/>
</dbReference>
<evidence type="ECO:0000259" key="12">
    <source>
        <dbReference type="PROSITE" id="PS51157"/>
    </source>
</evidence>
<dbReference type="InterPro" id="IPR044046">
    <property type="entry name" value="E3_ligase_UBR-like_C"/>
</dbReference>
<organism evidence="13 14">
    <name type="scientific">Coptotermes formosanus</name>
    <name type="common">Formosan subterranean termite</name>
    <dbReference type="NCBI Taxonomy" id="36987"/>
    <lineage>
        <taxon>Eukaryota</taxon>
        <taxon>Metazoa</taxon>
        <taxon>Ecdysozoa</taxon>
        <taxon>Arthropoda</taxon>
        <taxon>Hexapoda</taxon>
        <taxon>Insecta</taxon>
        <taxon>Pterygota</taxon>
        <taxon>Neoptera</taxon>
        <taxon>Polyneoptera</taxon>
        <taxon>Dictyoptera</taxon>
        <taxon>Blattodea</taxon>
        <taxon>Blattoidea</taxon>
        <taxon>Termitoidae</taxon>
        <taxon>Rhinotermitidae</taxon>
        <taxon>Coptotermes</taxon>
    </lineage>
</organism>
<dbReference type="OrthoDB" id="26387at2759"/>
<evidence type="ECO:0000313" key="14">
    <source>
        <dbReference type="Proteomes" id="UP000502823"/>
    </source>
</evidence>